<accession>A0A822Y3T7</accession>
<protein>
    <submittedName>
        <fullName evidence="2">Uncharacterized protein</fullName>
    </submittedName>
</protein>
<reference evidence="2 3" key="1">
    <citation type="journal article" date="2020" name="Mol. Biol. Evol.">
        <title>Distinct Expression and Methylation Patterns for Genes with Different Fates following a Single Whole-Genome Duplication in Flowering Plants.</title>
        <authorList>
            <person name="Shi T."/>
            <person name="Rahmani R.S."/>
            <person name="Gugger P.F."/>
            <person name="Wang M."/>
            <person name="Li H."/>
            <person name="Zhang Y."/>
            <person name="Li Z."/>
            <person name="Wang Q."/>
            <person name="Van de Peer Y."/>
            <person name="Marchal K."/>
            <person name="Chen J."/>
        </authorList>
    </citation>
    <scope>NUCLEOTIDE SEQUENCE [LARGE SCALE GENOMIC DNA]</scope>
    <source>
        <tissue evidence="2">Leaf</tissue>
    </source>
</reference>
<organism evidence="2 3">
    <name type="scientific">Nelumbo nucifera</name>
    <name type="common">Sacred lotus</name>
    <dbReference type="NCBI Taxonomy" id="4432"/>
    <lineage>
        <taxon>Eukaryota</taxon>
        <taxon>Viridiplantae</taxon>
        <taxon>Streptophyta</taxon>
        <taxon>Embryophyta</taxon>
        <taxon>Tracheophyta</taxon>
        <taxon>Spermatophyta</taxon>
        <taxon>Magnoliopsida</taxon>
        <taxon>Proteales</taxon>
        <taxon>Nelumbonaceae</taxon>
        <taxon>Nelumbo</taxon>
    </lineage>
</organism>
<dbReference type="Proteomes" id="UP000607653">
    <property type="component" value="Unassembled WGS sequence"/>
</dbReference>
<proteinExistence type="predicted"/>
<dbReference type="AlphaFoldDB" id="A0A822Y3T7"/>
<comment type="caution">
    <text evidence="2">The sequence shown here is derived from an EMBL/GenBank/DDBJ whole genome shotgun (WGS) entry which is preliminary data.</text>
</comment>
<gene>
    <name evidence="2" type="ORF">HUJ06_027354</name>
</gene>
<dbReference type="EMBL" id="DUZY01000002">
    <property type="protein sequence ID" value="DAD25886.1"/>
    <property type="molecule type" value="Genomic_DNA"/>
</dbReference>
<keyword evidence="3" id="KW-1185">Reference proteome</keyword>
<name>A0A822Y3T7_NELNU</name>
<sequence length="44" mass="5075">MTEKFCGGTHSLKNDKNGTKNGCNSQEDAKYDITSKKNRQRRRQ</sequence>
<evidence type="ECO:0000313" key="2">
    <source>
        <dbReference type="EMBL" id="DAD25886.1"/>
    </source>
</evidence>
<feature type="region of interest" description="Disordered" evidence="1">
    <location>
        <begin position="1"/>
        <end position="44"/>
    </location>
</feature>
<evidence type="ECO:0000256" key="1">
    <source>
        <dbReference type="SAM" id="MobiDB-lite"/>
    </source>
</evidence>
<evidence type="ECO:0000313" key="3">
    <source>
        <dbReference type="Proteomes" id="UP000607653"/>
    </source>
</evidence>